<proteinExistence type="inferred from homology"/>
<dbReference type="OrthoDB" id="9806486at2"/>
<dbReference type="PANTHER" id="PTHR43493:SF5">
    <property type="entry name" value="DNA GYRASE SUBUNIT A, CHLOROPLASTIC_MITOCHONDRIAL"/>
    <property type="match status" value="1"/>
</dbReference>
<dbReference type="GO" id="GO:0005524">
    <property type="term" value="F:ATP binding"/>
    <property type="evidence" value="ECO:0007669"/>
    <property type="project" value="InterPro"/>
</dbReference>
<dbReference type="SMART" id="SM00434">
    <property type="entry name" value="TOP4c"/>
    <property type="match status" value="1"/>
</dbReference>
<evidence type="ECO:0000313" key="10">
    <source>
        <dbReference type="EMBL" id="AGX88817.1"/>
    </source>
</evidence>
<comment type="catalytic activity">
    <reaction evidence="1 7">
        <text>ATP-dependent breakage, passage and rejoining of double-stranded DNA.</text>
        <dbReference type="EC" id="5.6.2.2"/>
    </reaction>
</comment>
<feature type="domain" description="Topo IIA-type catalytic" evidence="9">
    <location>
        <begin position="47"/>
        <end position="527"/>
    </location>
</feature>
<name>U5NBM2_9MOLU</name>
<dbReference type="InterPro" id="IPR050220">
    <property type="entry name" value="Type_II_DNA_Topoisomerases"/>
</dbReference>
<dbReference type="PANTHER" id="PTHR43493">
    <property type="entry name" value="DNA GYRASE/TOPOISOMERASE SUBUNIT A"/>
    <property type="match status" value="1"/>
</dbReference>
<organism evidence="10 11">
    <name type="scientific">Mycoplasma parvum str. Indiana</name>
    <dbReference type="NCBI Taxonomy" id="1403316"/>
    <lineage>
        <taxon>Bacteria</taxon>
        <taxon>Bacillati</taxon>
        <taxon>Mycoplasmatota</taxon>
        <taxon>Mollicutes</taxon>
        <taxon>Mycoplasmataceae</taxon>
        <taxon>Mycoplasma</taxon>
    </lineage>
</organism>
<dbReference type="Gene3D" id="3.90.199.10">
    <property type="entry name" value="Topoisomerase II, domain 5"/>
    <property type="match status" value="1"/>
</dbReference>
<dbReference type="GO" id="GO:0009330">
    <property type="term" value="C:DNA topoisomerase type II (double strand cut, ATP-hydrolyzing) complex"/>
    <property type="evidence" value="ECO:0007669"/>
    <property type="project" value="TreeGrafter"/>
</dbReference>
<dbReference type="InterPro" id="IPR002205">
    <property type="entry name" value="Topo_IIA_dom_A"/>
</dbReference>
<dbReference type="PATRIC" id="fig|1403316.3.peg.24"/>
<evidence type="ECO:0000256" key="6">
    <source>
        <dbReference type="ARBA" id="ARBA00023235"/>
    </source>
</evidence>
<feature type="active site" description="O-(5'-phospho-DNA)-tyrosine intermediate" evidence="7">
    <location>
        <position position="135"/>
    </location>
</feature>
<evidence type="ECO:0000256" key="7">
    <source>
        <dbReference type="PROSITE-ProRule" id="PRU01384"/>
    </source>
</evidence>
<dbReference type="STRING" id="1403316.PRV_00160"/>
<dbReference type="AlphaFoldDB" id="U5NBM2"/>
<dbReference type="SUPFAM" id="SSF101904">
    <property type="entry name" value="GyrA/ParC C-terminal domain-like"/>
    <property type="match status" value="1"/>
</dbReference>
<evidence type="ECO:0000313" key="11">
    <source>
        <dbReference type="Proteomes" id="UP000017119"/>
    </source>
</evidence>
<dbReference type="CDD" id="cd00187">
    <property type="entry name" value="TOP4c"/>
    <property type="match status" value="1"/>
</dbReference>
<accession>U5NBM2</accession>
<keyword evidence="5 7" id="KW-0238">DNA-binding</keyword>
<dbReference type="NCBIfam" id="NF004044">
    <property type="entry name" value="PRK05561.1"/>
    <property type="match status" value="1"/>
</dbReference>
<reference evidence="10 11" key="1">
    <citation type="journal article" date="2013" name="Genome Announc.">
        <title>Genome Sequence of Mycoplasma parvum (Formerly Eperythrozoon parvum), a Diminutive Hemoplasma of the Pig.</title>
        <authorList>
            <person name="do Nascimento N.C."/>
            <person name="Dos Santos A.P."/>
            <person name="Chu Y."/>
            <person name="Guimaraes A.M."/>
            <person name="Pagliaro A."/>
            <person name="Messick J.B."/>
        </authorList>
    </citation>
    <scope>NUCLEOTIDE SEQUENCE [LARGE SCALE GENOMIC DNA]</scope>
    <source>
        <strain evidence="10 11">Indiana</strain>
    </source>
</reference>
<dbReference type="InterPro" id="IPR013758">
    <property type="entry name" value="Topo_IIA_A/C_ab"/>
</dbReference>
<keyword evidence="11" id="KW-1185">Reference proteome</keyword>
<dbReference type="EMBL" id="CP006771">
    <property type="protein sequence ID" value="AGX88817.1"/>
    <property type="molecule type" value="Genomic_DNA"/>
</dbReference>
<keyword evidence="6 7" id="KW-0413">Isomerase</keyword>
<evidence type="ECO:0000256" key="1">
    <source>
        <dbReference type="ARBA" id="ARBA00000185"/>
    </source>
</evidence>
<dbReference type="PROSITE" id="PS52040">
    <property type="entry name" value="TOPO_IIA"/>
    <property type="match status" value="1"/>
</dbReference>
<gene>
    <name evidence="10" type="ORF">PRV_00160</name>
</gene>
<feature type="coiled-coil region" evidence="8">
    <location>
        <begin position="456"/>
        <end position="501"/>
    </location>
</feature>
<evidence type="ECO:0000256" key="3">
    <source>
        <dbReference type="ARBA" id="ARBA00012895"/>
    </source>
</evidence>
<dbReference type="Gene3D" id="1.10.268.10">
    <property type="entry name" value="Topoisomerase, domain 3"/>
    <property type="match status" value="1"/>
</dbReference>
<dbReference type="Pfam" id="PF03989">
    <property type="entry name" value="DNA_gyraseA_C"/>
    <property type="match status" value="3"/>
</dbReference>
<dbReference type="GO" id="GO:0003677">
    <property type="term" value="F:DNA binding"/>
    <property type="evidence" value="ECO:0007669"/>
    <property type="project" value="UniProtKB-UniRule"/>
</dbReference>
<dbReference type="Gene3D" id="2.120.10.90">
    <property type="entry name" value="DNA gyrase/topoisomerase IV, subunit A, C-terminal"/>
    <property type="match status" value="1"/>
</dbReference>
<dbReference type="RefSeq" id="WP_022768739.1">
    <property type="nucleotide sequence ID" value="NC_022575.1"/>
</dbReference>
<dbReference type="GO" id="GO:0006265">
    <property type="term" value="P:DNA topological change"/>
    <property type="evidence" value="ECO:0007669"/>
    <property type="project" value="UniProtKB-UniRule"/>
</dbReference>
<dbReference type="Proteomes" id="UP000017119">
    <property type="component" value="Chromosome"/>
</dbReference>
<dbReference type="InterPro" id="IPR013760">
    <property type="entry name" value="Topo_IIA-like_dom_sf"/>
</dbReference>
<dbReference type="GO" id="GO:0005737">
    <property type="term" value="C:cytoplasm"/>
    <property type="evidence" value="ECO:0007669"/>
    <property type="project" value="TreeGrafter"/>
</dbReference>
<sequence length="844" mass="96319">MNDTSPSKISKILEIIASSKVEEGNITTTCDQSFLNYSLSVITSRALPDLRDGLKPVHRRILYAAYEERLFNEGRFKKSATLVGAVMGSYHPHGDKSIYDALVRLSQDFKMRYPLLEGQGNFGSIDGDAPAAMRYTEVKMSKLGQKFLEGIKEECVEFLDNYDGSKKEPSVLPIIAPSILLNGSEGIAVGMATKIPSHNLKEVCEAAIALIDNPQLEDERLIDYIKGPDFATGCEILGTEGIKKYLKEGIGKIWLRAKVELNKEKNQLIIREIPFGIVKSKLIKKIATLSTIEKKSKERKNAVLQRFILNIRDESNLKEGIRLIIQCREGSDLNAVLNNLYKYTALQTQYTFNLTLLNKGKPERMGVGGILRNYLIYQVEVLKRKTNFNLRKLEERIHLLEGRWVVVNDLQEVIRIITEEESPEEKIKSYFNDSKRENRILLSEKQIDDIFSLPLRQLKKIERKKLKDELDEKKESKEECLKMLSNEKEQFLKIKKDLKQLIGEFDKDRRKTQINDEQCYKIGKTELIPEENLIIKCTSDNYIGAVLLNEYRVYKGVSKGEESEHSEDRKWGVNSAVLVASSKESLYMFTNYGRVYKIEAHLVKVGEKKRWPKNPEKLDKRVNLKKGEKVVKIITFGGDVDTKNRNLFLVSKRGYIKRLKLENLRCIRKNGKLVKRMKEGDELGDVTIGREDGIIIIVTRKGKMIKFDTKKVKLRGRLSGGIRGIRLNQSVTDEVVGVNVGSSYGWDVIVTKSGQIKKVKSTLIKTKNRGGKGICVSRVGEEIAAALWVDEEDWTKFIVGTKNGKIVSVEWSNIPERKQRVSRGKDVIKLDKRKRDSIDFCIKT</sequence>
<protein>
    <recommendedName>
        <fullName evidence="3">DNA topoisomerase (ATP-hydrolyzing)</fullName>
        <ecNumber evidence="3">5.6.2.2</ecNumber>
    </recommendedName>
</protein>
<dbReference type="SUPFAM" id="SSF56719">
    <property type="entry name" value="Type II DNA topoisomerase"/>
    <property type="match status" value="1"/>
</dbReference>
<evidence type="ECO:0000256" key="4">
    <source>
        <dbReference type="ARBA" id="ARBA00023029"/>
    </source>
</evidence>
<evidence type="ECO:0000256" key="5">
    <source>
        <dbReference type="ARBA" id="ARBA00023125"/>
    </source>
</evidence>
<dbReference type="EC" id="5.6.2.2" evidence="3"/>
<dbReference type="KEGG" id="mpv:PRV_00160"/>
<dbReference type="Gene3D" id="3.30.1360.40">
    <property type="match status" value="1"/>
</dbReference>
<evidence type="ECO:0000256" key="8">
    <source>
        <dbReference type="SAM" id="Coils"/>
    </source>
</evidence>
<comment type="similarity">
    <text evidence="2">Belongs to the type II topoisomerase GyrA/ParC subunit family.</text>
</comment>
<dbReference type="InterPro" id="IPR035516">
    <property type="entry name" value="Gyrase/topoIV_suA_C"/>
</dbReference>
<keyword evidence="8" id="KW-0175">Coiled coil</keyword>
<dbReference type="InterPro" id="IPR013757">
    <property type="entry name" value="Topo_IIA_A_a_sf"/>
</dbReference>
<evidence type="ECO:0000256" key="2">
    <source>
        <dbReference type="ARBA" id="ARBA00008263"/>
    </source>
</evidence>
<dbReference type="Pfam" id="PF00521">
    <property type="entry name" value="DNA_topoisoIV"/>
    <property type="match status" value="1"/>
</dbReference>
<evidence type="ECO:0000259" key="9">
    <source>
        <dbReference type="PROSITE" id="PS52040"/>
    </source>
</evidence>
<dbReference type="InterPro" id="IPR006691">
    <property type="entry name" value="GyrA/parC_rep"/>
</dbReference>
<dbReference type="GO" id="GO:0034335">
    <property type="term" value="F:DNA negative supercoiling activity"/>
    <property type="evidence" value="ECO:0007669"/>
    <property type="project" value="UniProtKB-ARBA"/>
</dbReference>
<dbReference type="HOGENOM" id="CLU_002977_6_1_14"/>
<keyword evidence="4 7" id="KW-0799">Topoisomerase</keyword>